<reference evidence="1" key="2">
    <citation type="journal article" date="2015" name="Data Brief">
        <title>Shoot transcriptome of the giant reed, Arundo donax.</title>
        <authorList>
            <person name="Barrero R.A."/>
            <person name="Guerrero F.D."/>
            <person name="Moolhuijzen P."/>
            <person name="Goolsby J.A."/>
            <person name="Tidwell J."/>
            <person name="Bellgard S.E."/>
            <person name="Bellgard M.I."/>
        </authorList>
    </citation>
    <scope>NUCLEOTIDE SEQUENCE</scope>
    <source>
        <tissue evidence="1">Shoot tissue taken approximately 20 cm above the soil surface</tissue>
    </source>
</reference>
<dbReference type="EMBL" id="GBRH01245286">
    <property type="protein sequence ID" value="JAD52609.1"/>
    <property type="molecule type" value="Transcribed_RNA"/>
</dbReference>
<dbReference type="AlphaFoldDB" id="A0A0A9ALR9"/>
<reference evidence="1" key="1">
    <citation type="submission" date="2014-09" db="EMBL/GenBank/DDBJ databases">
        <authorList>
            <person name="Magalhaes I.L.F."/>
            <person name="Oliveira U."/>
            <person name="Santos F.R."/>
            <person name="Vidigal T.H.D.A."/>
            <person name="Brescovit A.D."/>
            <person name="Santos A.J."/>
        </authorList>
    </citation>
    <scope>NUCLEOTIDE SEQUENCE</scope>
    <source>
        <tissue evidence="1">Shoot tissue taken approximately 20 cm above the soil surface</tissue>
    </source>
</reference>
<organism evidence="1">
    <name type="scientific">Arundo donax</name>
    <name type="common">Giant reed</name>
    <name type="synonym">Donax arundinaceus</name>
    <dbReference type="NCBI Taxonomy" id="35708"/>
    <lineage>
        <taxon>Eukaryota</taxon>
        <taxon>Viridiplantae</taxon>
        <taxon>Streptophyta</taxon>
        <taxon>Embryophyta</taxon>
        <taxon>Tracheophyta</taxon>
        <taxon>Spermatophyta</taxon>
        <taxon>Magnoliopsida</taxon>
        <taxon>Liliopsida</taxon>
        <taxon>Poales</taxon>
        <taxon>Poaceae</taxon>
        <taxon>PACMAD clade</taxon>
        <taxon>Arundinoideae</taxon>
        <taxon>Arundineae</taxon>
        <taxon>Arundo</taxon>
    </lineage>
</organism>
<sequence length="31" mass="3402">MTRSYTPVLYCASFKPCQAGPSSTSSFLQRS</sequence>
<accession>A0A0A9ALR9</accession>
<evidence type="ECO:0000313" key="1">
    <source>
        <dbReference type="EMBL" id="JAD52609.1"/>
    </source>
</evidence>
<name>A0A0A9ALR9_ARUDO</name>
<proteinExistence type="predicted"/>
<protein>
    <submittedName>
        <fullName evidence="1">Uncharacterized protein</fullName>
    </submittedName>
</protein>